<gene>
    <name evidence="1" type="ORF">BDBG_01695</name>
</gene>
<dbReference type="RefSeq" id="XP_031576640.1">
    <property type="nucleotide sequence ID" value="XM_031720445.1"/>
</dbReference>
<keyword evidence="2" id="KW-1185">Reference proteome</keyword>
<evidence type="ECO:0000313" key="2">
    <source>
        <dbReference type="Proteomes" id="UP000002038"/>
    </source>
</evidence>
<reference evidence="2" key="1">
    <citation type="journal article" date="2015" name="PLoS Genet.">
        <title>The dynamic genome and transcriptome of the human fungal pathogen Blastomyces and close relative Emmonsia.</title>
        <authorList>
            <person name="Munoz J.F."/>
            <person name="Gauthier G.M."/>
            <person name="Desjardins C.A."/>
            <person name="Gallo J.E."/>
            <person name="Holder J."/>
            <person name="Sullivan T.D."/>
            <person name="Marty A.J."/>
            <person name="Carmen J.C."/>
            <person name="Chen Z."/>
            <person name="Ding L."/>
            <person name="Gujja S."/>
            <person name="Magrini V."/>
            <person name="Misas E."/>
            <person name="Mitreva M."/>
            <person name="Priest M."/>
            <person name="Saif S."/>
            <person name="Whiston E.A."/>
            <person name="Young S."/>
            <person name="Zeng Q."/>
            <person name="Goldman W.E."/>
            <person name="Mardis E.R."/>
            <person name="Taylor J.W."/>
            <person name="McEwen J.G."/>
            <person name="Clay O.K."/>
            <person name="Klein B.S."/>
            <person name="Cuomo C.A."/>
        </authorList>
    </citation>
    <scope>NUCLEOTIDE SEQUENCE [LARGE SCALE GENOMIC DNA]</scope>
    <source>
        <strain evidence="2">SLH14081</strain>
    </source>
</reference>
<evidence type="ECO:0000313" key="1">
    <source>
        <dbReference type="EMBL" id="OAT05275.1"/>
    </source>
</evidence>
<proteinExistence type="predicted"/>
<name>A0A179UB77_BLAGS</name>
<dbReference type="KEGG" id="bgh:BDBG_01695"/>
<dbReference type="Proteomes" id="UP000002038">
    <property type="component" value="Unassembled WGS sequence"/>
</dbReference>
<dbReference type="EMBL" id="GG657450">
    <property type="protein sequence ID" value="OAT05275.1"/>
    <property type="molecule type" value="Genomic_DNA"/>
</dbReference>
<dbReference type="OrthoDB" id="124397at2759"/>
<sequence>MSLYRILSSGPAASGGVQCGTERVIHGRKSPQGQIYHEIYQSPKWVNKSAVFKAGCRANFPAKTEIEG</sequence>
<dbReference type="VEuPathDB" id="FungiDB:BDBG_01695"/>
<accession>A0A179UB77</accession>
<dbReference type="AlphaFoldDB" id="A0A179UB77"/>
<organism evidence="1 2">
    <name type="scientific">Blastomyces gilchristii (strain SLH14081)</name>
    <name type="common">Blastomyces dermatitidis</name>
    <dbReference type="NCBI Taxonomy" id="559298"/>
    <lineage>
        <taxon>Eukaryota</taxon>
        <taxon>Fungi</taxon>
        <taxon>Dikarya</taxon>
        <taxon>Ascomycota</taxon>
        <taxon>Pezizomycotina</taxon>
        <taxon>Eurotiomycetes</taxon>
        <taxon>Eurotiomycetidae</taxon>
        <taxon>Onygenales</taxon>
        <taxon>Ajellomycetaceae</taxon>
        <taxon>Blastomyces</taxon>
    </lineage>
</organism>
<dbReference type="GeneID" id="8506803"/>
<protein>
    <submittedName>
        <fullName evidence="1">Uncharacterized protein</fullName>
    </submittedName>
</protein>